<sequence>MNISVWRGGTESGSRRSHEDTDWLRRAGVAPRLAVAGANQGRVLKSRPVTAAKRLYDDGFVLDPRLRSRSRALGSCLPVYEGHGKRTGCKGVGFARSPGSSNSRLVSRVLSEKAMAKLLQVPPRFLPPEWYIANKTQYSTAEAQQSRSERLVDESQRLVDEIDRTTQKTQSDVNKRIEQRLEEIKFWKQQLDDKLDQVVKETEVLLTFRTRLEKALEGCKEPLFIVQECLLNRERRVGIDLVHDEVEQELIKEAEVLQGVIALLERTLEQANEQIRLNRAAKYNLEMDLKDKYTALTIDNYCSSLNNNTPDIRYAQNVTTVDDSSVSPEEWLEFSNANVEKADKQRNNSLALRALIDSILSQTASDMRKQNKTVNVAFQNRVKETKDAKAKLEMHLAEVMEQISSQEKNIAALKKAILDKEGPAKVAATRLETRTHRPNVELCRDPVQYRLIKEVHEINHNIQRLTDTLAQAKVELKGLCRQQLSLEEEIQVKANTLYIDEVLCMQMRESICIHNF</sequence>
<name>A0ACB8EDS8_9SAUR</name>
<reference evidence="1" key="1">
    <citation type="submission" date="2021-08" db="EMBL/GenBank/DDBJ databases">
        <title>The first chromosome-level gecko genome reveals the dynamic sex chromosomes of Neotropical dwarf geckos (Sphaerodactylidae: Sphaerodactylus).</title>
        <authorList>
            <person name="Pinto B.J."/>
            <person name="Keating S.E."/>
            <person name="Gamble T."/>
        </authorList>
    </citation>
    <scope>NUCLEOTIDE SEQUENCE</scope>
    <source>
        <strain evidence="1">TG3544</strain>
    </source>
</reference>
<comment type="caution">
    <text evidence="1">The sequence shown here is derived from an EMBL/GenBank/DDBJ whole genome shotgun (WGS) entry which is preliminary data.</text>
</comment>
<organism evidence="1 2">
    <name type="scientific">Sphaerodactylus townsendi</name>
    <dbReference type="NCBI Taxonomy" id="933632"/>
    <lineage>
        <taxon>Eukaryota</taxon>
        <taxon>Metazoa</taxon>
        <taxon>Chordata</taxon>
        <taxon>Craniata</taxon>
        <taxon>Vertebrata</taxon>
        <taxon>Euteleostomi</taxon>
        <taxon>Lepidosauria</taxon>
        <taxon>Squamata</taxon>
        <taxon>Bifurcata</taxon>
        <taxon>Gekkota</taxon>
        <taxon>Sphaerodactylidae</taxon>
        <taxon>Sphaerodactylus</taxon>
    </lineage>
</organism>
<protein>
    <submittedName>
        <fullName evidence="1">Tektin-1</fullName>
    </submittedName>
</protein>
<evidence type="ECO:0000313" key="2">
    <source>
        <dbReference type="Proteomes" id="UP000827872"/>
    </source>
</evidence>
<dbReference type="EMBL" id="CM037629">
    <property type="protein sequence ID" value="KAH7990536.1"/>
    <property type="molecule type" value="Genomic_DNA"/>
</dbReference>
<proteinExistence type="predicted"/>
<accession>A0ACB8EDS8</accession>
<dbReference type="Proteomes" id="UP000827872">
    <property type="component" value="Linkage Group LG16"/>
</dbReference>
<evidence type="ECO:0000313" key="1">
    <source>
        <dbReference type="EMBL" id="KAH7990536.1"/>
    </source>
</evidence>
<gene>
    <name evidence="1" type="primary">TEKT1</name>
    <name evidence="1" type="ORF">K3G42_008071</name>
</gene>
<keyword evidence="2" id="KW-1185">Reference proteome</keyword>